<protein>
    <submittedName>
        <fullName evidence="1">Uncharacterized protein</fullName>
    </submittedName>
</protein>
<dbReference type="AlphaFoldDB" id="A0ABD3PR23"/>
<name>A0ABD3PR23_9STRA</name>
<evidence type="ECO:0000313" key="2">
    <source>
        <dbReference type="Proteomes" id="UP001530400"/>
    </source>
</evidence>
<gene>
    <name evidence="1" type="ORF">ACHAWO_004836</name>
</gene>
<comment type="caution">
    <text evidence="1">The sequence shown here is derived from an EMBL/GenBank/DDBJ whole genome shotgun (WGS) entry which is preliminary data.</text>
</comment>
<evidence type="ECO:0000313" key="1">
    <source>
        <dbReference type="EMBL" id="KAL3790079.1"/>
    </source>
</evidence>
<dbReference type="EMBL" id="JALLPJ020000511">
    <property type="protein sequence ID" value="KAL3790079.1"/>
    <property type="molecule type" value="Genomic_DNA"/>
</dbReference>
<reference evidence="1 2" key="1">
    <citation type="submission" date="2024-10" db="EMBL/GenBank/DDBJ databases">
        <title>Updated reference genomes for cyclostephanoid diatoms.</title>
        <authorList>
            <person name="Roberts W.R."/>
            <person name="Alverson A.J."/>
        </authorList>
    </citation>
    <scope>NUCLEOTIDE SEQUENCE [LARGE SCALE GENOMIC DNA]</scope>
    <source>
        <strain evidence="1 2">AJA010-31</strain>
    </source>
</reference>
<dbReference type="Proteomes" id="UP001530400">
    <property type="component" value="Unassembled WGS sequence"/>
</dbReference>
<keyword evidence="2" id="KW-1185">Reference proteome</keyword>
<accession>A0ABD3PR23</accession>
<sequence length="355" mass="40475">MEMTSRNNTSGASVFPAPPVPNTRAFAVSMFAIFGLTVFTADYINLRSSVSHHLRVDDPVIAVNDDMLRSSGVVGDLKVPDEVTQDIADAAMPRPVMTTFFEPVEGGCCGMTQQGHENLVASWKRAWESFGWETRVLTANRARKHPSYELLDQKLKESNVSEYDRRCFWRWLGMALDDDPLGGWMSDYDLFPLTLTGYKGLELMSKPGFKTYGGHVPALIHADQQSWERIVQMMIDNLYPDMNIDFISDMMVLEYLHRNYKEEDMGVTTWEFDLWKKFPYKRVPGQENPVIDCTLVQGNLAAHLSHRGAQEAQEVTHTYPKIQEEMKEGEYAEFRAQAADVMMRDLAQCIEPNIH</sequence>
<organism evidence="1 2">
    <name type="scientific">Cyclotella atomus</name>
    <dbReference type="NCBI Taxonomy" id="382360"/>
    <lineage>
        <taxon>Eukaryota</taxon>
        <taxon>Sar</taxon>
        <taxon>Stramenopiles</taxon>
        <taxon>Ochrophyta</taxon>
        <taxon>Bacillariophyta</taxon>
        <taxon>Coscinodiscophyceae</taxon>
        <taxon>Thalassiosirophycidae</taxon>
        <taxon>Stephanodiscales</taxon>
        <taxon>Stephanodiscaceae</taxon>
        <taxon>Cyclotella</taxon>
    </lineage>
</organism>
<proteinExistence type="predicted"/>